<name>A0ABV6YKB0_UNCEI</name>
<proteinExistence type="predicted"/>
<protein>
    <submittedName>
        <fullName evidence="2">Uncharacterized protein</fullName>
    </submittedName>
</protein>
<evidence type="ECO:0000256" key="1">
    <source>
        <dbReference type="SAM" id="Phobius"/>
    </source>
</evidence>
<feature type="transmembrane region" description="Helical" evidence="1">
    <location>
        <begin position="21"/>
        <end position="46"/>
    </location>
</feature>
<evidence type="ECO:0000313" key="2">
    <source>
        <dbReference type="EMBL" id="MFC1572759.1"/>
    </source>
</evidence>
<reference evidence="2 3" key="1">
    <citation type="submission" date="2024-09" db="EMBL/GenBank/DDBJ databases">
        <authorList>
            <person name="D'Angelo T."/>
        </authorList>
    </citation>
    <scope>NUCLEOTIDE SEQUENCE [LARGE SCALE GENOMIC DNA]</scope>
    <source>
        <strain evidence="2">SAG AM-320-E07</strain>
    </source>
</reference>
<gene>
    <name evidence="2" type="ORF">ACFL6M_04080</name>
</gene>
<dbReference type="EMBL" id="JBHPKH010000036">
    <property type="protein sequence ID" value="MFC1572759.1"/>
    <property type="molecule type" value="Genomic_DNA"/>
</dbReference>
<keyword evidence="1" id="KW-0472">Membrane</keyword>
<organism evidence="2 3">
    <name type="scientific">Eiseniibacteriota bacterium</name>
    <dbReference type="NCBI Taxonomy" id="2212470"/>
    <lineage>
        <taxon>Bacteria</taxon>
        <taxon>Candidatus Eiseniibacteriota</taxon>
    </lineage>
</organism>
<accession>A0ABV6YKB0</accession>
<sequence>MYKNGRVPRAKTDRWIERMPQCLVALGRGTVLTAFCVVAGMAVGVVPGCSLDEGLMRENQPPQTYLSVQGSDLDTTNYRTILDWWGTDVDGLVIGYAYRWSEPWQPEPEDSLWWEDSSWTFTSANRDTFDVPVEGTYAERLFQVRAIDDGLLADPDPPTQMFPLKNVKPLVSWTDTSRHPTMENPSLPAISFAWTPEDYDGRETIAFARLWLDVREGEDSVASAITVVEDTVGAFFPEHFQGRYGKRTVHMQLFDRAMTATDTILTWTWNVIEPTGEYLLVDNAWPDDNSHAISADGFWRARMDALVPGNYHIYEVELNGPFRSRQEVLPLFELFKGVVWYGMGSFIESGSSEPMDAAMAEGLRLAEGSLVDYVSSGHPMLITAHNLIGRRGGLSRTFWEQSLGLEEVYTHVTGHERTTDLAIPRLAFVHCGPMMGGYEKLRISWSESRTDAFKISGSLEPLLWLEPGTLDTTEFPAHATEPFYIGAVADFGSGRLAFCSTLLNNFHPIQPDPEAAVEALLSDLLDLH</sequence>
<keyword evidence="1" id="KW-1133">Transmembrane helix</keyword>
<keyword evidence="1" id="KW-0812">Transmembrane</keyword>
<dbReference type="Proteomes" id="UP001593833">
    <property type="component" value="Unassembled WGS sequence"/>
</dbReference>
<comment type="caution">
    <text evidence="2">The sequence shown here is derived from an EMBL/GenBank/DDBJ whole genome shotgun (WGS) entry which is preliminary data.</text>
</comment>
<evidence type="ECO:0000313" key="3">
    <source>
        <dbReference type="Proteomes" id="UP001593833"/>
    </source>
</evidence>
<keyword evidence="3" id="KW-1185">Reference proteome</keyword>